<keyword evidence="1" id="KW-0472">Membrane</keyword>
<evidence type="ECO:0000256" key="1">
    <source>
        <dbReference type="SAM" id="Phobius"/>
    </source>
</evidence>
<name>A0A3M2INW5_9CELL</name>
<keyword evidence="1" id="KW-1133">Transmembrane helix</keyword>
<protein>
    <submittedName>
        <fullName evidence="2">Uncharacterized protein</fullName>
    </submittedName>
</protein>
<accession>A0A3M2INW5</accession>
<organism evidence="2 3">
    <name type="scientific">Cellulomonas triticagri</name>
    <dbReference type="NCBI Taxonomy" id="2483352"/>
    <lineage>
        <taxon>Bacteria</taxon>
        <taxon>Bacillati</taxon>
        <taxon>Actinomycetota</taxon>
        <taxon>Actinomycetes</taxon>
        <taxon>Micrococcales</taxon>
        <taxon>Cellulomonadaceae</taxon>
        <taxon>Cellulomonas</taxon>
    </lineage>
</organism>
<keyword evidence="3" id="KW-1185">Reference proteome</keyword>
<feature type="transmembrane region" description="Helical" evidence="1">
    <location>
        <begin position="20"/>
        <end position="44"/>
    </location>
</feature>
<dbReference type="EMBL" id="RFFI01000151">
    <property type="protein sequence ID" value="RMI03727.1"/>
    <property type="molecule type" value="Genomic_DNA"/>
</dbReference>
<gene>
    <name evidence="2" type="ORF">EBM89_18585</name>
</gene>
<dbReference type="AlphaFoldDB" id="A0A3M2INW5"/>
<dbReference type="Proteomes" id="UP000269289">
    <property type="component" value="Unassembled WGS sequence"/>
</dbReference>
<sequence>MGVKIDFAAFPWMSQLQEWAGGLQATCLIIIGILTVVGIAMFIAGRLSSSQQVQKVSATIILWAFIAGVAIAVIFAFLVWATGFDLGF</sequence>
<evidence type="ECO:0000313" key="3">
    <source>
        <dbReference type="Proteomes" id="UP000269289"/>
    </source>
</evidence>
<comment type="caution">
    <text evidence="2">The sequence shown here is derived from an EMBL/GenBank/DDBJ whole genome shotgun (WGS) entry which is preliminary data.</text>
</comment>
<keyword evidence="1" id="KW-0812">Transmembrane</keyword>
<feature type="transmembrane region" description="Helical" evidence="1">
    <location>
        <begin position="56"/>
        <end position="81"/>
    </location>
</feature>
<evidence type="ECO:0000313" key="2">
    <source>
        <dbReference type="EMBL" id="RMI03727.1"/>
    </source>
</evidence>
<reference evidence="2 3" key="1">
    <citation type="submission" date="2018-10" db="EMBL/GenBank/DDBJ databases">
        <title>Isolation, diversity and antifungal activity of actinobacteria from wheat.</title>
        <authorList>
            <person name="Han C."/>
        </authorList>
    </citation>
    <scope>NUCLEOTIDE SEQUENCE [LARGE SCALE GENOMIC DNA]</scope>
    <source>
        <strain evidence="2 3">NEAU-YY56</strain>
    </source>
</reference>
<proteinExistence type="predicted"/>